<accession>A0A6N4X2Q1</accession>
<feature type="transmembrane region" description="Helical" evidence="1">
    <location>
        <begin position="95"/>
        <end position="111"/>
    </location>
</feature>
<protein>
    <recommendedName>
        <fullName evidence="4">CAAX protease self-immunity</fullName>
    </recommendedName>
</protein>
<gene>
    <name evidence="2" type="ORF">CHRY9293_00511</name>
</gene>
<feature type="transmembrane region" description="Helical" evidence="1">
    <location>
        <begin position="123"/>
        <end position="141"/>
    </location>
</feature>
<evidence type="ECO:0000313" key="2">
    <source>
        <dbReference type="EMBL" id="CAA7194134.1"/>
    </source>
</evidence>
<sequence length="224" mass="26309">MFYNIFSKANFLEIHIFKKVLLVLGSYIFICICTLFSLLLIAPVDYFIVNILNYESIINLISESTNEISNENILKVAIIVPIIEEILFRLILKPNTFYISIFFLFFSFYILNGNFTKVEFTDFAFYLKFGIAISIAMIVYWKDKYVISFINNHNKFFVIFSIILFGLAHISNIKPFHLPLIIFYPVFIIPQIILGYFITNIRMKLGFIWGILLHCLINLINIYL</sequence>
<evidence type="ECO:0000256" key="1">
    <source>
        <dbReference type="SAM" id="Phobius"/>
    </source>
</evidence>
<organism evidence="2 3">
    <name type="scientific">Chryseobacterium potabilaquae</name>
    <dbReference type="NCBI Taxonomy" id="2675057"/>
    <lineage>
        <taxon>Bacteria</taxon>
        <taxon>Pseudomonadati</taxon>
        <taxon>Bacteroidota</taxon>
        <taxon>Flavobacteriia</taxon>
        <taxon>Flavobacteriales</taxon>
        <taxon>Weeksellaceae</taxon>
        <taxon>Chryseobacterium group</taxon>
        <taxon>Chryseobacterium</taxon>
    </lineage>
</organism>
<proteinExistence type="predicted"/>
<keyword evidence="1" id="KW-0472">Membrane</keyword>
<evidence type="ECO:0008006" key="4">
    <source>
        <dbReference type="Google" id="ProtNLM"/>
    </source>
</evidence>
<reference evidence="2 3" key="1">
    <citation type="submission" date="2020-01" db="EMBL/GenBank/DDBJ databases">
        <authorList>
            <person name="Rodrigo-Torres L."/>
            <person name="Arahal R. D."/>
            <person name="Lucena T."/>
        </authorList>
    </citation>
    <scope>NUCLEOTIDE SEQUENCE [LARGE SCALE GENOMIC DNA]</scope>
    <source>
        <strain evidence="2 3">CECT 9293</strain>
    </source>
</reference>
<name>A0A6N4X2Q1_9FLAO</name>
<feature type="transmembrane region" description="Helical" evidence="1">
    <location>
        <begin position="176"/>
        <end position="198"/>
    </location>
</feature>
<feature type="transmembrane region" description="Helical" evidence="1">
    <location>
        <begin position="20"/>
        <end position="42"/>
    </location>
</feature>
<dbReference type="AlphaFoldDB" id="A0A6N4X2Q1"/>
<keyword evidence="1" id="KW-0812">Transmembrane</keyword>
<feature type="transmembrane region" description="Helical" evidence="1">
    <location>
        <begin position="153"/>
        <end position="170"/>
    </location>
</feature>
<evidence type="ECO:0000313" key="3">
    <source>
        <dbReference type="Proteomes" id="UP000445144"/>
    </source>
</evidence>
<keyword evidence="1" id="KW-1133">Transmembrane helix</keyword>
<keyword evidence="3" id="KW-1185">Reference proteome</keyword>
<feature type="transmembrane region" description="Helical" evidence="1">
    <location>
        <begin position="205"/>
        <end position="223"/>
    </location>
</feature>
<dbReference type="Proteomes" id="UP000445144">
    <property type="component" value="Unassembled WGS sequence"/>
</dbReference>
<dbReference type="EMBL" id="CACVBR010000002">
    <property type="protein sequence ID" value="CAA7194134.1"/>
    <property type="molecule type" value="Genomic_DNA"/>
</dbReference>